<dbReference type="GO" id="GO:0008993">
    <property type="term" value="F:rhamnulokinase activity"/>
    <property type="evidence" value="ECO:0007669"/>
    <property type="project" value="InterPro"/>
</dbReference>
<dbReference type="PANTHER" id="PTHR10196">
    <property type="entry name" value="SUGAR KINASE"/>
    <property type="match status" value="1"/>
</dbReference>
<dbReference type="Gene3D" id="3.30.420.40">
    <property type="match status" value="2"/>
</dbReference>
<dbReference type="GO" id="GO:0005829">
    <property type="term" value="C:cytosol"/>
    <property type="evidence" value="ECO:0007669"/>
    <property type="project" value="TreeGrafter"/>
</dbReference>
<keyword evidence="3" id="KW-0547">Nucleotide-binding</keyword>
<name>A0A3E4QVE6_9ACTN</name>
<dbReference type="EMBL" id="QSRJ01000003">
    <property type="protein sequence ID" value="RGL11142.1"/>
    <property type="molecule type" value="Genomic_DNA"/>
</dbReference>
<organism evidence="10 11">
    <name type="scientific">Collinsella tanakaei</name>
    <dbReference type="NCBI Taxonomy" id="626935"/>
    <lineage>
        <taxon>Bacteria</taxon>
        <taxon>Bacillati</taxon>
        <taxon>Actinomycetota</taxon>
        <taxon>Coriobacteriia</taxon>
        <taxon>Coriobacteriales</taxon>
        <taxon>Coriobacteriaceae</taxon>
        <taxon>Collinsella</taxon>
    </lineage>
</organism>
<comment type="caution">
    <text evidence="10">The sequence shown here is derived from an EMBL/GenBank/DDBJ whole genome shotgun (WGS) entry which is preliminary data.</text>
</comment>
<dbReference type="SUPFAM" id="SSF53067">
    <property type="entry name" value="Actin-like ATPase domain"/>
    <property type="match status" value="2"/>
</dbReference>
<dbReference type="Pfam" id="PF02782">
    <property type="entry name" value="FGGY_C"/>
    <property type="match status" value="1"/>
</dbReference>
<dbReference type="InterPro" id="IPR043129">
    <property type="entry name" value="ATPase_NBD"/>
</dbReference>
<keyword evidence="5" id="KW-0067">ATP-binding</keyword>
<evidence type="ECO:0000256" key="7">
    <source>
        <dbReference type="ARBA" id="ARBA00023308"/>
    </source>
</evidence>
<dbReference type="Pfam" id="PF00370">
    <property type="entry name" value="FGGY_N"/>
    <property type="match status" value="1"/>
</dbReference>
<keyword evidence="6" id="KW-1015">Disulfide bond</keyword>
<proteinExistence type="inferred from homology"/>
<evidence type="ECO:0000256" key="1">
    <source>
        <dbReference type="ARBA" id="ARBA00009156"/>
    </source>
</evidence>
<keyword evidence="2" id="KW-0808">Transferase</keyword>
<dbReference type="InterPro" id="IPR013449">
    <property type="entry name" value="Rhamnulokinase"/>
</dbReference>
<dbReference type="RefSeq" id="WP_117679153.1">
    <property type="nucleotide sequence ID" value="NZ_QSRJ01000003.1"/>
</dbReference>
<sequence>MEQVEHRFEECRAAAIDLGASSGRVIVGVIEDGQSLSLHEVHRFENGLVRHGETLVWDMDKIVAQVEAGLVAAAEAGATTCAIDTWGVDYGLVDSDGSLLGPVVGYRDARTEGLAAALFEDGTLADAYERTGIPALDINTSVQIAAQVRDEGPLPADAQILMVPDLITFLLTGDRGTEASIASTTQLMDASSKQWDRELLGRLGMDDAMVPVIRPLGSDAGEVRLGDHAGMRMVRACEHDTASAVASIGLEPGDAFISCGTWSLVGVARDTPLATPEALAAGLSNESGPDASTLLLANCTGLWIAQQLKIEMEESLGRGLTWQGVAEEVRASYASTFLFDTEDPSLARPGDMLGKLERLAREEGIEGDLGIAALFGSVYESLARQYAQVIERLQRVTGEPVERIRVIGGGSRNAVLCQMVADECGLPVIAGPAEASAVGNLLVQFCAQGAFCSLEDARRAVGSSLECGTYLPRAASDL</sequence>
<comment type="similarity">
    <text evidence="1">Belongs to the FGGY kinase family.</text>
</comment>
<evidence type="ECO:0000256" key="2">
    <source>
        <dbReference type="ARBA" id="ARBA00022679"/>
    </source>
</evidence>
<dbReference type="GO" id="GO:0006071">
    <property type="term" value="P:glycerol metabolic process"/>
    <property type="evidence" value="ECO:0007669"/>
    <property type="project" value="TreeGrafter"/>
</dbReference>
<evidence type="ECO:0000259" key="8">
    <source>
        <dbReference type="Pfam" id="PF00370"/>
    </source>
</evidence>
<evidence type="ECO:0000256" key="6">
    <source>
        <dbReference type="ARBA" id="ARBA00023157"/>
    </source>
</evidence>
<accession>A0A3E4QVE6</accession>
<evidence type="ECO:0000256" key="3">
    <source>
        <dbReference type="ARBA" id="ARBA00022741"/>
    </source>
</evidence>
<evidence type="ECO:0000313" key="11">
    <source>
        <dbReference type="Proteomes" id="UP000260943"/>
    </source>
</evidence>
<reference evidence="10 11" key="1">
    <citation type="submission" date="2018-08" db="EMBL/GenBank/DDBJ databases">
        <title>A genome reference for cultivated species of the human gut microbiota.</title>
        <authorList>
            <person name="Zou Y."/>
            <person name="Xue W."/>
            <person name="Luo G."/>
        </authorList>
    </citation>
    <scope>NUCLEOTIDE SEQUENCE [LARGE SCALE GENOMIC DNA]</scope>
    <source>
        <strain evidence="10 11">TF08-14</strain>
    </source>
</reference>
<feature type="domain" description="Carbohydrate kinase FGGY N-terminal" evidence="8">
    <location>
        <begin position="15"/>
        <end position="244"/>
    </location>
</feature>
<dbReference type="PANTHER" id="PTHR10196:SF93">
    <property type="entry name" value="L-RHAMNULOKINASE"/>
    <property type="match status" value="1"/>
</dbReference>
<gene>
    <name evidence="10" type="ORF">DXC81_03205</name>
</gene>
<dbReference type="CDD" id="cd07771">
    <property type="entry name" value="ASKHA_NBD_FGGY_RhaB-like"/>
    <property type="match status" value="1"/>
</dbReference>
<dbReference type="InterPro" id="IPR018485">
    <property type="entry name" value="FGGY_C"/>
</dbReference>
<protein>
    <submittedName>
        <fullName evidence="10">Rhamnulokinase</fullName>
    </submittedName>
</protein>
<evidence type="ECO:0000259" key="9">
    <source>
        <dbReference type="Pfam" id="PF02782"/>
    </source>
</evidence>
<evidence type="ECO:0000313" key="10">
    <source>
        <dbReference type="EMBL" id="RGL11142.1"/>
    </source>
</evidence>
<keyword evidence="4 10" id="KW-0418">Kinase</keyword>
<dbReference type="AlphaFoldDB" id="A0A3E4QVE6"/>
<dbReference type="InterPro" id="IPR018484">
    <property type="entry name" value="FGGY_N"/>
</dbReference>
<dbReference type="GO" id="GO:0005524">
    <property type="term" value="F:ATP binding"/>
    <property type="evidence" value="ECO:0007669"/>
    <property type="project" value="UniProtKB-KW"/>
</dbReference>
<keyword evidence="7" id="KW-0684">Rhamnose metabolism</keyword>
<dbReference type="Proteomes" id="UP000260943">
    <property type="component" value="Unassembled WGS sequence"/>
</dbReference>
<feature type="domain" description="Carbohydrate kinase FGGY C-terminal" evidence="9">
    <location>
        <begin position="256"/>
        <end position="447"/>
    </location>
</feature>
<evidence type="ECO:0000256" key="5">
    <source>
        <dbReference type="ARBA" id="ARBA00022840"/>
    </source>
</evidence>
<evidence type="ECO:0000256" key="4">
    <source>
        <dbReference type="ARBA" id="ARBA00022777"/>
    </source>
</evidence>
<dbReference type="GO" id="GO:0004370">
    <property type="term" value="F:glycerol kinase activity"/>
    <property type="evidence" value="ECO:0007669"/>
    <property type="project" value="TreeGrafter"/>
</dbReference>
<dbReference type="GO" id="GO:0019301">
    <property type="term" value="P:rhamnose catabolic process"/>
    <property type="evidence" value="ECO:0007669"/>
    <property type="project" value="InterPro"/>
</dbReference>